<dbReference type="InterPro" id="IPR006311">
    <property type="entry name" value="TAT_signal"/>
</dbReference>
<gene>
    <name evidence="1" type="ORF">MIZ03_4646</name>
</gene>
<keyword evidence="2" id="KW-1185">Reference proteome</keyword>
<dbReference type="PANTHER" id="PTHR30024:SF17">
    <property type="entry name" value="SOLUTE-BINDING PROTEIN FAMILY 3_N-TERMINAL DOMAIN-CONTAINING PROTEIN"/>
    <property type="match status" value="1"/>
</dbReference>
<reference evidence="1 2" key="1">
    <citation type="journal article" date="2021" name="Microbiol. Spectr.">
        <title>A Single Bacterium Capable of Oxidation and Reduction of Iron at Circumneutral pH.</title>
        <authorList>
            <person name="Kato S."/>
            <person name="Ohkuma M."/>
        </authorList>
    </citation>
    <scope>NUCLEOTIDE SEQUENCE [LARGE SCALE GENOMIC DNA]</scope>
    <source>
        <strain evidence="1 2">MIZ03</strain>
    </source>
</reference>
<evidence type="ECO:0000313" key="2">
    <source>
        <dbReference type="Proteomes" id="UP000824366"/>
    </source>
</evidence>
<dbReference type="PANTHER" id="PTHR30024">
    <property type="entry name" value="ALIPHATIC SULFONATES-BINDING PROTEIN-RELATED"/>
    <property type="match status" value="1"/>
</dbReference>
<dbReference type="RefSeq" id="WP_223906005.1">
    <property type="nucleotide sequence ID" value="NZ_AP024238.1"/>
</dbReference>
<dbReference type="SUPFAM" id="SSF53850">
    <property type="entry name" value="Periplasmic binding protein-like II"/>
    <property type="match status" value="1"/>
</dbReference>
<evidence type="ECO:0000313" key="1">
    <source>
        <dbReference type="EMBL" id="BCO29722.1"/>
    </source>
</evidence>
<sequence length="284" mass="31094">MNSLSRRRLLFASAACGLLPFAGAVGAPALPPLKLGIMPFNSTLALIKTHQPLTQYLEASLGRRISVFTSTDYFTYINELLDGHFDLAIAGPHFGIMAKDRGMVILARYRADLQSVFVVRADSPIKHPDELRGKRLVLSSRMSMSSMGGVKWLQESGLELGRDYQLFERSTHGAAIAAVAVKEFDAAITTYTPLKQIPEDVRAAIRVLPVDIHAPHLMTLANTKLGAPMIERARQALRSFSSSVPGREFFAETGYQGYVDVTAADATALKPFVALTVEMMRQGR</sequence>
<dbReference type="EMBL" id="AP024238">
    <property type="protein sequence ID" value="BCO29722.1"/>
    <property type="molecule type" value="Genomic_DNA"/>
</dbReference>
<protein>
    <submittedName>
        <fullName evidence="1">Uncharacterized protein</fullName>
    </submittedName>
</protein>
<accession>A0ABN6DCJ4</accession>
<dbReference type="Proteomes" id="UP000824366">
    <property type="component" value="Chromosome"/>
</dbReference>
<dbReference type="PROSITE" id="PS51318">
    <property type="entry name" value="TAT"/>
    <property type="match status" value="1"/>
</dbReference>
<dbReference type="Gene3D" id="3.40.190.10">
    <property type="entry name" value="Periplasmic binding protein-like II"/>
    <property type="match status" value="2"/>
</dbReference>
<organism evidence="1 2">
    <name type="scientific">Rhodoferax lithotrophicus</name>
    <dbReference type="NCBI Taxonomy" id="2798804"/>
    <lineage>
        <taxon>Bacteria</taxon>
        <taxon>Pseudomonadati</taxon>
        <taxon>Pseudomonadota</taxon>
        <taxon>Betaproteobacteria</taxon>
        <taxon>Burkholderiales</taxon>
        <taxon>Comamonadaceae</taxon>
        <taxon>Rhodoferax</taxon>
    </lineage>
</organism>
<name>A0ABN6DCJ4_9BURK</name>
<dbReference type="Pfam" id="PF12974">
    <property type="entry name" value="Phosphonate-bd"/>
    <property type="match status" value="1"/>
</dbReference>
<proteinExistence type="predicted"/>